<feature type="transmembrane region" description="Helical" evidence="6">
    <location>
        <begin position="356"/>
        <end position="378"/>
    </location>
</feature>
<evidence type="ECO:0000256" key="4">
    <source>
        <dbReference type="ARBA" id="ARBA00022989"/>
    </source>
</evidence>
<evidence type="ECO:0000256" key="5">
    <source>
        <dbReference type="ARBA" id="ARBA00023136"/>
    </source>
</evidence>
<evidence type="ECO:0000256" key="2">
    <source>
        <dbReference type="ARBA" id="ARBA00022475"/>
    </source>
</evidence>
<accession>A0A2T0RB85</accession>
<feature type="transmembrane region" description="Helical" evidence="6">
    <location>
        <begin position="105"/>
        <end position="130"/>
    </location>
</feature>
<dbReference type="PANTHER" id="PTHR30250">
    <property type="entry name" value="PST FAMILY PREDICTED COLANIC ACID TRANSPORTER"/>
    <property type="match status" value="1"/>
</dbReference>
<keyword evidence="2" id="KW-1003">Cell membrane</keyword>
<comment type="caution">
    <text evidence="7">The sequence shown here is derived from an EMBL/GenBank/DDBJ whole genome shotgun (WGS) entry which is preliminary data.</text>
</comment>
<dbReference type="EMBL" id="PVZF01000001">
    <property type="protein sequence ID" value="PRY18436.1"/>
    <property type="molecule type" value="Genomic_DNA"/>
</dbReference>
<proteinExistence type="predicted"/>
<feature type="transmembrane region" description="Helical" evidence="6">
    <location>
        <begin position="68"/>
        <end position="93"/>
    </location>
</feature>
<feature type="transmembrane region" description="Helical" evidence="6">
    <location>
        <begin position="447"/>
        <end position="466"/>
    </location>
</feature>
<dbReference type="InterPro" id="IPR050833">
    <property type="entry name" value="Poly_Biosynth_Transport"/>
</dbReference>
<feature type="transmembrane region" description="Helical" evidence="6">
    <location>
        <begin position="196"/>
        <end position="219"/>
    </location>
</feature>
<evidence type="ECO:0000256" key="1">
    <source>
        <dbReference type="ARBA" id="ARBA00004651"/>
    </source>
</evidence>
<feature type="transmembrane region" description="Helical" evidence="6">
    <location>
        <begin position="172"/>
        <end position="190"/>
    </location>
</feature>
<sequence>MADETPAGLQDAAGAAAGSAAARRTTGASLLRGGAWLSIALVLPQFFTLVISVAAARFLGPDDMGRQSYLSFVSVTAATLASLGLPVALQRFVATAAGQDRWGRVASFAVTGWWASLVCGGLAFGVVVLVGTRTYPDLRLAWFLAGTVAALTVVQSTASNILFGLQRFRQATLIGLVLGVVGVAAALLALGLGHGIVGMFAAEAVTIALTMLGTVFLAVRAVRPHLRRREPLGREGRELLKFSLAIGAGLVLEVVVFKRSEFLFLERYSSAEQIAFYSVAFAAVAAAGRLPTALVQLVLPAVSTLAGAQQHDRIASGFARGMRLMLTATLPLSAAAVALGPLALRTVYGQEYSAAGLVLAVIAPVPLLVAPLAAVSSATLNALGVLRSPLLWGGFALVVTLVLDVTLIPRLDSLGAALANDGGQLAGSLPLIYLAQRRVRTRWLRLVLLRALLVSVAAGTCAWAAGSSVEEVVGGGPALLIGAFAGAAGFLLLARLLRVLDHDDASWLTGALGHRAAVLNRLVDVVSR</sequence>
<protein>
    <submittedName>
        <fullName evidence="7">O-antigen/teichoic acid export membrane protein</fullName>
    </submittedName>
</protein>
<dbReference type="PANTHER" id="PTHR30250:SF11">
    <property type="entry name" value="O-ANTIGEN TRANSPORTER-RELATED"/>
    <property type="match status" value="1"/>
</dbReference>
<keyword evidence="3 6" id="KW-0812">Transmembrane</keyword>
<keyword evidence="5 6" id="KW-0472">Membrane</keyword>
<gene>
    <name evidence="7" type="ORF">CLV37_101681</name>
</gene>
<evidence type="ECO:0000256" key="6">
    <source>
        <dbReference type="SAM" id="Phobius"/>
    </source>
</evidence>
<comment type="subcellular location">
    <subcellularLocation>
        <location evidence="1">Cell membrane</location>
        <topology evidence="1">Multi-pass membrane protein</topology>
    </subcellularLocation>
</comment>
<feature type="transmembrane region" description="Helical" evidence="6">
    <location>
        <begin position="390"/>
        <end position="408"/>
    </location>
</feature>
<evidence type="ECO:0000313" key="8">
    <source>
        <dbReference type="Proteomes" id="UP000238083"/>
    </source>
</evidence>
<keyword evidence="8" id="KW-1185">Reference proteome</keyword>
<dbReference type="InterPro" id="IPR002797">
    <property type="entry name" value="Polysacc_synth"/>
</dbReference>
<name>A0A2T0RB85_9ACTN</name>
<feature type="transmembrane region" description="Helical" evidence="6">
    <location>
        <begin position="142"/>
        <end position="165"/>
    </location>
</feature>
<feature type="transmembrane region" description="Helical" evidence="6">
    <location>
        <begin position="33"/>
        <end position="56"/>
    </location>
</feature>
<dbReference type="GO" id="GO:0005886">
    <property type="term" value="C:plasma membrane"/>
    <property type="evidence" value="ECO:0007669"/>
    <property type="project" value="UniProtKB-SubCell"/>
</dbReference>
<dbReference type="Proteomes" id="UP000238083">
    <property type="component" value="Unassembled WGS sequence"/>
</dbReference>
<dbReference type="Pfam" id="PF01943">
    <property type="entry name" value="Polysacc_synt"/>
    <property type="match status" value="1"/>
</dbReference>
<dbReference type="AlphaFoldDB" id="A0A2T0RB85"/>
<dbReference type="RefSeq" id="WP_170127029.1">
    <property type="nucleotide sequence ID" value="NZ_PVZF01000001.1"/>
</dbReference>
<feature type="transmembrane region" description="Helical" evidence="6">
    <location>
        <begin position="478"/>
        <end position="497"/>
    </location>
</feature>
<evidence type="ECO:0000256" key="3">
    <source>
        <dbReference type="ARBA" id="ARBA00022692"/>
    </source>
</evidence>
<evidence type="ECO:0000313" key="7">
    <source>
        <dbReference type="EMBL" id="PRY18436.1"/>
    </source>
</evidence>
<feature type="transmembrane region" description="Helical" evidence="6">
    <location>
        <begin position="277"/>
        <end position="303"/>
    </location>
</feature>
<reference evidence="7 8" key="1">
    <citation type="submission" date="2018-03" db="EMBL/GenBank/DDBJ databases">
        <title>Genomic Encyclopedia of Archaeal and Bacterial Type Strains, Phase II (KMG-II): from individual species to whole genera.</title>
        <authorList>
            <person name="Goeker M."/>
        </authorList>
    </citation>
    <scope>NUCLEOTIDE SEQUENCE [LARGE SCALE GENOMIC DNA]</scope>
    <source>
        <strain evidence="7 8">DSM 19711</strain>
    </source>
</reference>
<keyword evidence="4 6" id="KW-1133">Transmembrane helix</keyword>
<organism evidence="7 8">
    <name type="scientific">Kineococcus rhizosphaerae</name>
    <dbReference type="NCBI Taxonomy" id="559628"/>
    <lineage>
        <taxon>Bacteria</taxon>
        <taxon>Bacillati</taxon>
        <taxon>Actinomycetota</taxon>
        <taxon>Actinomycetes</taxon>
        <taxon>Kineosporiales</taxon>
        <taxon>Kineosporiaceae</taxon>
        <taxon>Kineococcus</taxon>
    </lineage>
</organism>
<feature type="transmembrane region" description="Helical" evidence="6">
    <location>
        <begin position="324"/>
        <end position="344"/>
    </location>
</feature>